<gene>
    <name evidence="6" type="ORF">SHERM_28850</name>
</gene>
<evidence type="ECO:0000259" key="5">
    <source>
        <dbReference type="PROSITE" id="PS51485"/>
    </source>
</evidence>
<feature type="region of interest" description="Disordered" evidence="3">
    <location>
        <begin position="130"/>
        <end position="156"/>
    </location>
</feature>
<dbReference type="OrthoDB" id="2015260at2759"/>
<evidence type="ECO:0000313" key="6">
    <source>
        <dbReference type="EMBL" id="CAA0833592.1"/>
    </source>
</evidence>
<dbReference type="Pfam" id="PF02298">
    <property type="entry name" value="Cu_bind_like"/>
    <property type="match status" value="1"/>
</dbReference>
<organism evidence="6 7">
    <name type="scientific">Striga hermonthica</name>
    <name type="common">Purple witchweed</name>
    <name type="synonym">Buchnera hermonthica</name>
    <dbReference type="NCBI Taxonomy" id="68872"/>
    <lineage>
        <taxon>Eukaryota</taxon>
        <taxon>Viridiplantae</taxon>
        <taxon>Streptophyta</taxon>
        <taxon>Embryophyta</taxon>
        <taxon>Tracheophyta</taxon>
        <taxon>Spermatophyta</taxon>
        <taxon>Magnoliopsida</taxon>
        <taxon>eudicotyledons</taxon>
        <taxon>Gunneridae</taxon>
        <taxon>Pentapetalae</taxon>
        <taxon>asterids</taxon>
        <taxon>lamiids</taxon>
        <taxon>Lamiales</taxon>
        <taxon>Orobanchaceae</taxon>
        <taxon>Buchnereae</taxon>
        <taxon>Striga</taxon>
    </lineage>
</organism>
<dbReference type="Proteomes" id="UP001153555">
    <property type="component" value="Unassembled WGS sequence"/>
</dbReference>
<dbReference type="InterPro" id="IPR008972">
    <property type="entry name" value="Cupredoxin"/>
</dbReference>
<sequence>MNVGTIIIMILLLIILPSIDVAYGSQQHVVGDSIWSIPPTNDFYSNWSSSYSFRLGDTLYFDFDSGFYDVNLVSRGEFDSCSGAHAVESFVDGPVVFTLSRKGAFYFVCGVSNYCSLGMKVSMVVDDRTAAARSESPSSSPVPSPAGPENPPVTGP</sequence>
<keyword evidence="4" id="KW-0732">Signal</keyword>
<name>A0A9N7RKT2_STRHE</name>
<keyword evidence="2" id="KW-0325">Glycoprotein</keyword>
<feature type="compositionally biased region" description="Pro residues" evidence="3">
    <location>
        <begin position="140"/>
        <end position="156"/>
    </location>
</feature>
<feature type="domain" description="Phytocyanin" evidence="5">
    <location>
        <begin position="26"/>
        <end position="127"/>
    </location>
</feature>
<evidence type="ECO:0000313" key="7">
    <source>
        <dbReference type="Proteomes" id="UP001153555"/>
    </source>
</evidence>
<dbReference type="Gene3D" id="2.60.40.420">
    <property type="entry name" value="Cupredoxins - blue copper proteins"/>
    <property type="match status" value="1"/>
</dbReference>
<protein>
    <submittedName>
        <fullName evidence="6">Blue copper protein</fullName>
    </submittedName>
</protein>
<reference evidence="6" key="1">
    <citation type="submission" date="2019-12" db="EMBL/GenBank/DDBJ databases">
        <authorList>
            <person name="Scholes J."/>
        </authorList>
    </citation>
    <scope>NUCLEOTIDE SEQUENCE</scope>
</reference>
<proteinExistence type="predicted"/>
<keyword evidence="7" id="KW-1185">Reference proteome</keyword>
<comment type="caution">
    <text evidence="6">The sequence shown here is derived from an EMBL/GenBank/DDBJ whole genome shotgun (WGS) entry which is preliminary data.</text>
</comment>
<dbReference type="PROSITE" id="PS51485">
    <property type="entry name" value="PHYTOCYANIN"/>
    <property type="match status" value="1"/>
</dbReference>
<evidence type="ECO:0000256" key="3">
    <source>
        <dbReference type="SAM" id="MobiDB-lite"/>
    </source>
</evidence>
<dbReference type="AlphaFoldDB" id="A0A9N7RKT2"/>
<dbReference type="PANTHER" id="PTHR33021">
    <property type="entry name" value="BLUE COPPER PROTEIN"/>
    <property type="match status" value="1"/>
</dbReference>
<evidence type="ECO:0000256" key="2">
    <source>
        <dbReference type="ARBA" id="ARBA00023180"/>
    </source>
</evidence>
<accession>A0A9N7RKT2</accession>
<dbReference type="InterPro" id="IPR003245">
    <property type="entry name" value="Phytocyanin_dom"/>
</dbReference>
<dbReference type="PANTHER" id="PTHR33021:SF288">
    <property type="entry name" value="OS03G0648500 PROTEIN"/>
    <property type="match status" value="1"/>
</dbReference>
<keyword evidence="1" id="KW-1015">Disulfide bond</keyword>
<dbReference type="FunFam" id="2.60.40.420:FF:000034">
    <property type="entry name" value="Cupredoxin superfamily protein"/>
    <property type="match status" value="1"/>
</dbReference>
<evidence type="ECO:0000256" key="4">
    <source>
        <dbReference type="SAM" id="SignalP"/>
    </source>
</evidence>
<dbReference type="GO" id="GO:0005886">
    <property type="term" value="C:plasma membrane"/>
    <property type="evidence" value="ECO:0007669"/>
    <property type="project" value="TreeGrafter"/>
</dbReference>
<feature type="chain" id="PRO_5040144624" evidence="4">
    <location>
        <begin position="25"/>
        <end position="156"/>
    </location>
</feature>
<feature type="signal peptide" evidence="4">
    <location>
        <begin position="1"/>
        <end position="24"/>
    </location>
</feature>
<dbReference type="SUPFAM" id="SSF49503">
    <property type="entry name" value="Cupredoxins"/>
    <property type="match status" value="1"/>
</dbReference>
<dbReference type="GO" id="GO:0009055">
    <property type="term" value="F:electron transfer activity"/>
    <property type="evidence" value="ECO:0007669"/>
    <property type="project" value="InterPro"/>
</dbReference>
<evidence type="ECO:0000256" key="1">
    <source>
        <dbReference type="ARBA" id="ARBA00023157"/>
    </source>
</evidence>
<dbReference type="InterPro" id="IPR039391">
    <property type="entry name" value="Phytocyanin-like"/>
</dbReference>
<dbReference type="EMBL" id="CACSLK010027840">
    <property type="protein sequence ID" value="CAA0833592.1"/>
    <property type="molecule type" value="Genomic_DNA"/>
</dbReference>